<dbReference type="OrthoDB" id="9768177at2"/>
<keyword evidence="12" id="KW-1185">Reference proteome</keyword>
<name>A0A4U3L2I0_9BACT</name>
<feature type="signal peptide" evidence="9">
    <location>
        <begin position="1"/>
        <end position="23"/>
    </location>
</feature>
<proteinExistence type="inferred from homology"/>
<keyword evidence="5 9" id="KW-0732">Signal</keyword>
<protein>
    <submittedName>
        <fullName evidence="11">SusC/RagA family TonB-linked outer membrane protein</fullName>
    </submittedName>
</protein>
<dbReference type="InterPro" id="IPR036942">
    <property type="entry name" value="Beta-barrel_TonB_sf"/>
</dbReference>
<evidence type="ECO:0000256" key="2">
    <source>
        <dbReference type="ARBA" id="ARBA00022448"/>
    </source>
</evidence>
<dbReference type="RefSeq" id="WP_137262321.1">
    <property type="nucleotide sequence ID" value="NZ_SZQL01000010.1"/>
</dbReference>
<keyword evidence="7 8" id="KW-0998">Cell outer membrane</keyword>
<gene>
    <name evidence="11" type="ORF">FC093_13480</name>
</gene>
<evidence type="ECO:0000256" key="7">
    <source>
        <dbReference type="ARBA" id="ARBA00023237"/>
    </source>
</evidence>
<dbReference type="Gene3D" id="2.60.40.1120">
    <property type="entry name" value="Carboxypeptidase-like, regulatory domain"/>
    <property type="match status" value="1"/>
</dbReference>
<evidence type="ECO:0000313" key="12">
    <source>
        <dbReference type="Proteomes" id="UP000305848"/>
    </source>
</evidence>
<dbReference type="Pfam" id="PF13715">
    <property type="entry name" value="CarbopepD_reg_2"/>
    <property type="match status" value="1"/>
</dbReference>
<evidence type="ECO:0000259" key="10">
    <source>
        <dbReference type="Pfam" id="PF07715"/>
    </source>
</evidence>
<keyword evidence="4 8" id="KW-0812">Transmembrane</keyword>
<organism evidence="11 12">
    <name type="scientific">Ilyomonas limi</name>
    <dbReference type="NCBI Taxonomy" id="2575867"/>
    <lineage>
        <taxon>Bacteria</taxon>
        <taxon>Pseudomonadati</taxon>
        <taxon>Bacteroidota</taxon>
        <taxon>Chitinophagia</taxon>
        <taxon>Chitinophagales</taxon>
        <taxon>Chitinophagaceae</taxon>
        <taxon>Ilyomonas</taxon>
    </lineage>
</organism>
<dbReference type="InterPro" id="IPR037066">
    <property type="entry name" value="Plug_dom_sf"/>
</dbReference>
<keyword evidence="2 8" id="KW-0813">Transport</keyword>
<reference evidence="11 12" key="1">
    <citation type="submission" date="2019-05" db="EMBL/GenBank/DDBJ databases">
        <title>Panacibacter sp. strain 17mud1-8 Genome sequencing and assembly.</title>
        <authorList>
            <person name="Chhetri G."/>
        </authorList>
    </citation>
    <scope>NUCLEOTIDE SEQUENCE [LARGE SCALE GENOMIC DNA]</scope>
    <source>
        <strain evidence="11 12">17mud1-8</strain>
    </source>
</reference>
<comment type="caution">
    <text evidence="11">The sequence shown here is derived from an EMBL/GenBank/DDBJ whole genome shotgun (WGS) entry which is preliminary data.</text>
</comment>
<dbReference type="Proteomes" id="UP000305848">
    <property type="component" value="Unassembled WGS sequence"/>
</dbReference>
<feature type="chain" id="PRO_5020861006" evidence="9">
    <location>
        <begin position="24"/>
        <end position="1109"/>
    </location>
</feature>
<sequence>MNKKIVYRLVTLLLCMYCFTAFSQDRKVITGIVKDSTGNGLPGVTITVKGTTTSGISDDKGNFRISAPEGGTLVFSSVGYTSKEVTVGTDNFISVSLDVQSNALNEVVVTGFGTRANTRKLSYSVAQVSGAEVDRAGATNIVNSLQGKVAGVMINQGAGGPSSSSRIRIRGNSNLSGSTMPLFVVDGVLIQPNATGADSWGDARDFGNILKNLNPDDYESVSVLKGSAASALYGSQGINGVILITTKKGRVRNGLGVSVSNATNFDQAYKLPDFQNVYGGGIDPYFLSKDAQGYDVVDPDNGPYYSFGPKLDGHIVHDADGRLVPFKGNNLLDLFRTGTNVNTNVALEGGTERTTFRFSYSNLMNNSVMENNYFKRNTFTLRATQKLGKFINIDANATYVTSNTLNPILQGGNSNPLFRFAYSNARNYDVDYYKNHYIDTLHGGSIGGNGNPTGNPYTRGSMTSVFWNYYQNRVKQVEDNLRAGIDITGTIRPWLTLLIRGNFNSLTTTNTTKNRGDGPGFLGSSAQYSRGITTNQDFRVQALLTAAKQLNENLDLNVTVGGETQRGLGGAYNYLSTSGGFKNADIFTLSNSVNALSTDFRTVGHERLDAMYLYGDITYKNMLTVNFSGRNDWSSTLTYPDGHGNYTYFYPSIGASWIFSELLNDNNALKFLSFGKLRASLGYTGGGTDIYATSKGTGYILNGNYTDYNGSLIPLYGLNSLTLNNQNLKNLLAREWEFGTELRFFNNRLGIDATWYRKNTKNEVVTINAAPETGLGGRIINAGNIQNQGIEISLTGTPIKSRNLQWNTTFNFTRNVNKVIDIDAKDGVNSYSLDLAFGADVASVAEVGKQYGTITTGYAYAYDLDKGSKTYGQKLLKQDGTYWRSGDYGQGSKDLGTMMEKFLLSNINEVNYKGFNLFVQVDAKVGGLMASATHQYGSEFGSFESTLYGRDAAHGGVTWTDDNGVTRNDGVIPEGVYASGTIIGGTDVSGMTYQQAVDAGLTKPMAAWQYYEGIASWGTGIREYSVFENSWVSLREVSIGYNIPKSFTQKIKFQSLRLSLVARNFIYLYNSAKDHINPESIFSSRPGAFAEYGGLPLIRTYGFLVNASF</sequence>
<keyword evidence="3 8" id="KW-1134">Transmembrane beta strand</keyword>
<dbReference type="InterPro" id="IPR008969">
    <property type="entry name" value="CarboxyPept-like_regulatory"/>
</dbReference>
<comment type="similarity">
    <text evidence="8">Belongs to the TonB-dependent receptor family.</text>
</comment>
<evidence type="ECO:0000256" key="1">
    <source>
        <dbReference type="ARBA" id="ARBA00004571"/>
    </source>
</evidence>
<dbReference type="InterPro" id="IPR023997">
    <property type="entry name" value="TonB-dep_OMP_SusC/RagA_CS"/>
</dbReference>
<dbReference type="InterPro" id="IPR023996">
    <property type="entry name" value="TonB-dep_OMP_SusC/RagA"/>
</dbReference>
<evidence type="ECO:0000256" key="4">
    <source>
        <dbReference type="ARBA" id="ARBA00022692"/>
    </source>
</evidence>
<accession>A0A4U3L2I0</accession>
<dbReference type="Pfam" id="PF07715">
    <property type="entry name" value="Plug"/>
    <property type="match status" value="1"/>
</dbReference>
<evidence type="ECO:0000256" key="8">
    <source>
        <dbReference type="PROSITE-ProRule" id="PRU01360"/>
    </source>
</evidence>
<dbReference type="InterPro" id="IPR039426">
    <property type="entry name" value="TonB-dep_rcpt-like"/>
</dbReference>
<evidence type="ECO:0000256" key="6">
    <source>
        <dbReference type="ARBA" id="ARBA00023136"/>
    </source>
</evidence>
<dbReference type="NCBIfam" id="TIGR04057">
    <property type="entry name" value="SusC_RagA_signa"/>
    <property type="match status" value="1"/>
</dbReference>
<evidence type="ECO:0000256" key="5">
    <source>
        <dbReference type="ARBA" id="ARBA00022729"/>
    </source>
</evidence>
<dbReference type="Gene3D" id="2.40.170.20">
    <property type="entry name" value="TonB-dependent receptor, beta-barrel domain"/>
    <property type="match status" value="1"/>
</dbReference>
<dbReference type="SUPFAM" id="SSF49464">
    <property type="entry name" value="Carboxypeptidase regulatory domain-like"/>
    <property type="match status" value="1"/>
</dbReference>
<dbReference type="NCBIfam" id="TIGR04056">
    <property type="entry name" value="OMP_RagA_SusC"/>
    <property type="match status" value="1"/>
</dbReference>
<evidence type="ECO:0000256" key="3">
    <source>
        <dbReference type="ARBA" id="ARBA00022452"/>
    </source>
</evidence>
<dbReference type="Gene3D" id="2.170.130.10">
    <property type="entry name" value="TonB-dependent receptor, plug domain"/>
    <property type="match status" value="1"/>
</dbReference>
<dbReference type="GO" id="GO:0044718">
    <property type="term" value="P:siderophore transmembrane transport"/>
    <property type="evidence" value="ECO:0007669"/>
    <property type="project" value="TreeGrafter"/>
</dbReference>
<dbReference type="PANTHER" id="PTHR30069">
    <property type="entry name" value="TONB-DEPENDENT OUTER MEMBRANE RECEPTOR"/>
    <property type="match status" value="1"/>
</dbReference>
<dbReference type="GO" id="GO:0009279">
    <property type="term" value="C:cell outer membrane"/>
    <property type="evidence" value="ECO:0007669"/>
    <property type="project" value="UniProtKB-SubCell"/>
</dbReference>
<comment type="subcellular location">
    <subcellularLocation>
        <location evidence="1 8">Cell outer membrane</location>
        <topology evidence="1 8">Multi-pass membrane protein</topology>
    </subcellularLocation>
</comment>
<evidence type="ECO:0000313" key="11">
    <source>
        <dbReference type="EMBL" id="TKK67756.1"/>
    </source>
</evidence>
<dbReference type="PANTHER" id="PTHR30069:SF29">
    <property type="entry name" value="HEMOGLOBIN AND HEMOGLOBIN-HAPTOGLOBIN-BINDING PROTEIN 1-RELATED"/>
    <property type="match status" value="1"/>
</dbReference>
<dbReference type="GO" id="GO:0015344">
    <property type="term" value="F:siderophore uptake transmembrane transporter activity"/>
    <property type="evidence" value="ECO:0007669"/>
    <property type="project" value="TreeGrafter"/>
</dbReference>
<dbReference type="AlphaFoldDB" id="A0A4U3L2I0"/>
<dbReference type="EMBL" id="SZQL01000010">
    <property type="protein sequence ID" value="TKK67756.1"/>
    <property type="molecule type" value="Genomic_DNA"/>
</dbReference>
<keyword evidence="6 8" id="KW-0472">Membrane</keyword>
<dbReference type="PROSITE" id="PS52016">
    <property type="entry name" value="TONB_DEPENDENT_REC_3"/>
    <property type="match status" value="1"/>
</dbReference>
<feature type="domain" description="TonB-dependent receptor plug" evidence="10">
    <location>
        <begin position="119"/>
        <end position="241"/>
    </location>
</feature>
<dbReference type="InterPro" id="IPR012910">
    <property type="entry name" value="Plug_dom"/>
</dbReference>
<dbReference type="SUPFAM" id="SSF56935">
    <property type="entry name" value="Porins"/>
    <property type="match status" value="1"/>
</dbReference>
<evidence type="ECO:0000256" key="9">
    <source>
        <dbReference type="SAM" id="SignalP"/>
    </source>
</evidence>